<evidence type="ECO:0000259" key="2">
    <source>
        <dbReference type="Pfam" id="PF00248"/>
    </source>
</evidence>
<gene>
    <name evidence="3" type="ORF">R9Z33_23835</name>
</gene>
<dbReference type="Pfam" id="PF00248">
    <property type="entry name" value="Aldo_ket_red"/>
    <property type="match status" value="1"/>
</dbReference>
<dbReference type="PANTHER" id="PTHR43364">
    <property type="entry name" value="NADH-SPECIFIC METHYLGLYOXAL REDUCTASE-RELATED"/>
    <property type="match status" value="1"/>
</dbReference>
<organism evidence="3 4">
    <name type="scientific">Sediminicoccus rosea</name>
    <dbReference type="NCBI Taxonomy" id="1225128"/>
    <lineage>
        <taxon>Bacteria</taxon>
        <taxon>Pseudomonadati</taxon>
        <taxon>Pseudomonadota</taxon>
        <taxon>Alphaproteobacteria</taxon>
        <taxon>Acetobacterales</taxon>
        <taxon>Roseomonadaceae</taxon>
        <taxon>Sediminicoccus</taxon>
    </lineage>
</organism>
<accession>A0ABZ0PI85</accession>
<dbReference type="SUPFAM" id="SSF51430">
    <property type="entry name" value="NAD(P)-linked oxidoreductase"/>
    <property type="match status" value="1"/>
</dbReference>
<dbReference type="InterPro" id="IPR023210">
    <property type="entry name" value="NADP_OxRdtase_dom"/>
</dbReference>
<evidence type="ECO:0000313" key="3">
    <source>
        <dbReference type="EMBL" id="WPB85107.1"/>
    </source>
</evidence>
<keyword evidence="1" id="KW-0560">Oxidoreductase</keyword>
<dbReference type="RefSeq" id="WP_318649072.1">
    <property type="nucleotide sequence ID" value="NZ_CP137852.1"/>
</dbReference>
<dbReference type="PRINTS" id="PR00069">
    <property type="entry name" value="ALDKETRDTASE"/>
</dbReference>
<proteinExistence type="predicted"/>
<sequence>MEYRVLGRSGMRVSRLCLGTMMFGGPADAATSARMIATAKEAGFNFLDTADVYSRGASEEVVGQALAGTRNDWVLATKLGNAMGPGANEKGLSRAWMMRAVEGSLKRLGTDHIDILYLHREDHDTPLEVTVAALGDLIRAGKIRAFGLSNFRAWRIAALCEACDRLGVDRPMVNQPLYHALNRMAEVEVLPVSAHYGLGVFPYSPLARGVLTAKYDPDAPPAPDSRAGRGDKRMLEAEWHPASIAMAQKLARHAAARGVASAHLAIQWVLKNPIITGAIVGPRTEAQLADYIAALDCPWTAEDEAVISGLVTPGHAATPGYNDPAYRIEGRPA</sequence>
<dbReference type="InterPro" id="IPR020471">
    <property type="entry name" value="AKR"/>
</dbReference>
<name>A0ABZ0PI85_9PROT</name>
<evidence type="ECO:0000313" key="4">
    <source>
        <dbReference type="Proteomes" id="UP001305521"/>
    </source>
</evidence>
<reference evidence="3 4" key="1">
    <citation type="submission" date="2023-11" db="EMBL/GenBank/DDBJ databases">
        <title>Arctic aerobic anoxygenic photoheterotroph Sediminicoccus rosea KRV36 adapts its photosynthesis to long days of polar summer.</title>
        <authorList>
            <person name="Tomasch J."/>
            <person name="Kopejtka K."/>
            <person name="Bily T."/>
            <person name="Gardiner A.T."/>
            <person name="Gardian Z."/>
            <person name="Shivaramu S."/>
            <person name="Koblizek M."/>
            <person name="Engelhardt F."/>
            <person name="Kaftan D."/>
        </authorList>
    </citation>
    <scope>NUCLEOTIDE SEQUENCE [LARGE SCALE GENOMIC DNA]</scope>
    <source>
        <strain evidence="3 4">R-30</strain>
    </source>
</reference>
<dbReference type="Proteomes" id="UP001305521">
    <property type="component" value="Chromosome"/>
</dbReference>
<dbReference type="InterPro" id="IPR050523">
    <property type="entry name" value="AKR_Detox_Biosynth"/>
</dbReference>
<dbReference type="InterPro" id="IPR036812">
    <property type="entry name" value="NAD(P)_OxRdtase_dom_sf"/>
</dbReference>
<feature type="domain" description="NADP-dependent oxidoreductase" evidence="2">
    <location>
        <begin position="15"/>
        <end position="305"/>
    </location>
</feature>
<dbReference type="Gene3D" id="3.20.20.100">
    <property type="entry name" value="NADP-dependent oxidoreductase domain"/>
    <property type="match status" value="1"/>
</dbReference>
<dbReference type="PANTHER" id="PTHR43364:SF4">
    <property type="entry name" value="NAD(P)-LINKED OXIDOREDUCTASE SUPERFAMILY PROTEIN"/>
    <property type="match status" value="1"/>
</dbReference>
<dbReference type="EMBL" id="CP137852">
    <property type="protein sequence ID" value="WPB85107.1"/>
    <property type="molecule type" value="Genomic_DNA"/>
</dbReference>
<protein>
    <submittedName>
        <fullName evidence="3">Aldo/keto reductase</fullName>
    </submittedName>
</protein>
<keyword evidence="4" id="KW-1185">Reference proteome</keyword>
<evidence type="ECO:0000256" key="1">
    <source>
        <dbReference type="ARBA" id="ARBA00023002"/>
    </source>
</evidence>